<organism evidence="3 4">
    <name type="scientific">Parascaris equorum</name>
    <name type="common">Equine roundworm</name>
    <dbReference type="NCBI Taxonomy" id="6256"/>
    <lineage>
        <taxon>Eukaryota</taxon>
        <taxon>Metazoa</taxon>
        <taxon>Ecdysozoa</taxon>
        <taxon>Nematoda</taxon>
        <taxon>Chromadorea</taxon>
        <taxon>Rhabditida</taxon>
        <taxon>Spirurina</taxon>
        <taxon>Ascaridomorpha</taxon>
        <taxon>Ascaridoidea</taxon>
        <taxon>Ascarididae</taxon>
        <taxon>Parascaris</taxon>
    </lineage>
</organism>
<keyword evidence="1" id="KW-0812">Transmembrane</keyword>
<accession>A0A914S718</accession>
<reference evidence="4" key="1">
    <citation type="submission" date="2022-11" db="UniProtKB">
        <authorList>
            <consortium name="WormBaseParasite"/>
        </authorList>
    </citation>
    <scope>IDENTIFICATION</scope>
</reference>
<dbReference type="InterPro" id="IPR002004">
    <property type="entry name" value="PABP_HYD_C"/>
</dbReference>
<sequence length="108" mass="12573">MLGERIYPLIERIYQGPDVGKITGMMLEMDNSELLMMLENEELLQSKNNVFVSAFMLSLDDMLADYCTVCETDYCVVEMVLMASWWLSSFFFVVLRGRFSVFYALLFC</sequence>
<feature type="domain" description="PABC" evidence="2">
    <location>
        <begin position="1"/>
        <end position="60"/>
    </location>
</feature>
<dbReference type="SUPFAM" id="SSF63570">
    <property type="entry name" value="PABC (PABP) domain"/>
    <property type="match status" value="1"/>
</dbReference>
<evidence type="ECO:0000313" key="4">
    <source>
        <dbReference type="WBParaSite" id="PEQ_0001297901-mRNA-1"/>
    </source>
</evidence>
<dbReference type="InterPro" id="IPR036053">
    <property type="entry name" value="PABP-dom"/>
</dbReference>
<evidence type="ECO:0000256" key="1">
    <source>
        <dbReference type="SAM" id="Phobius"/>
    </source>
</evidence>
<dbReference type="AlphaFoldDB" id="A0A914S718"/>
<dbReference type="WBParaSite" id="PEQ_0001297901-mRNA-1">
    <property type="protein sequence ID" value="PEQ_0001297901-mRNA-1"/>
    <property type="gene ID" value="PEQ_0001297901"/>
</dbReference>
<name>A0A914S718_PAREQ</name>
<keyword evidence="1" id="KW-0472">Membrane</keyword>
<keyword evidence="1" id="KW-1133">Transmembrane helix</keyword>
<dbReference type="Pfam" id="PF00658">
    <property type="entry name" value="MLLE"/>
    <property type="match status" value="1"/>
</dbReference>
<protein>
    <submittedName>
        <fullName evidence="4">PABC domain-containing protein</fullName>
    </submittedName>
</protein>
<feature type="transmembrane region" description="Helical" evidence="1">
    <location>
        <begin position="85"/>
        <end position="106"/>
    </location>
</feature>
<dbReference type="PROSITE" id="PS51309">
    <property type="entry name" value="PABC"/>
    <property type="match status" value="1"/>
</dbReference>
<proteinExistence type="predicted"/>
<keyword evidence="3" id="KW-1185">Reference proteome</keyword>
<dbReference type="SMART" id="SM00517">
    <property type="entry name" value="PolyA"/>
    <property type="match status" value="1"/>
</dbReference>
<evidence type="ECO:0000313" key="3">
    <source>
        <dbReference type="Proteomes" id="UP000887564"/>
    </source>
</evidence>
<dbReference type="Gene3D" id="1.10.1900.10">
    <property type="entry name" value="c-terminal domain of poly(a) binding protein"/>
    <property type="match status" value="1"/>
</dbReference>
<dbReference type="GO" id="GO:0003723">
    <property type="term" value="F:RNA binding"/>
    <property type="evidence" value="ECO:0007669"/>
    <property type="project" value="InterPro"/>
</dbReference>
<dbReference type="Proteomes" id="UP000887564">
    <property type="component" value="Unplaced"/>
</dbReference>
<evidence type="ECO:0000259" key="2">
    <source>
        <dbReference type="PROSITE" id="PS51309"/>
    </source>
</evidence>